<evidence type="ECO:0000256" key="1">
    <source>
        <dbReference type="SAM" id="MobiDB-lite"/>
    </source>
</evidence>
<name>D9PJ28_9ZZZZ</name>
<protein>
    <submittedName>
        <fullName evidence="2">Uncharacterized protein</fullName>
    </submittedName>
</protein>
<comment type="caution">
    <text evidence="2">The sequence shown here is derived from an EMBL/GenBank/DDBJ whole genome shotgun (WGS) entry which is preliminary data.</text>
</comment>
<accession>D9PJ28</accession>
<organism evidence="2">
    <name type="scientific">sediment metagenome</name>
    <dbReference type="NCBI Taxonomy" id="749907"/>
    <lineage>
        <taxon>unclassified sequences</taxon>
        <taxon>metagenomes</taxon>
        <taxon>ecological metagenomes</taxon>
    </lineage>
</organism>
<gene>
    <name evidence="2" type="ORF">LDC_1537</name>
</gene>
<reference evidence="2" key="1">
    <citation type="submission" date="2010-07" db="EMBL/GenBank/DDBJ databases">
        <authorList>
            <consortium name="CONSOLIDER consortium CSD2007-00005"/>
            <person name="Guazzaroni M.-E."/>
            <person name="Richter M."/>
            <person name="Garcia-Salamanca A."/>
            <person name="Yarza P."/>
            <person name="Ferrer M."/>
        </authorList>
    </citation>
    <scope>NUCLEOTIDE SEQUENCE</scope>
</reference>
<reference evidence="2" key="2">
    <citation type="journal article" date="2011" name="Microb. Ecol.">
        <title>Taxonomic and Functional Metagenomic Profiling of the Microbial Community in the Anoxic Sediment of a Sub-saline Shallow Lake (Laguna de Carrizo, Central Spain).</title>
        <authorList>
            <person name="Ferrer M."/>
            <person name="Guazzaroni M.E."/>
            <person name="Richter M."/>
            <person name="Garcia-Salamanca A."/>
            <person name="Yarza P."/>
            <person name="Suarez-Suarez A."/>
            <person name="Solano J."/>
            <person name="Alcaide M."/>
            <person name="van Dillewijn P."/>
            <person name="Molina-Henares M.A."/>
            <person name="Lopez-Cortes N."/>
            <person name="Al-Ramahi Y."/>
            <person name="Guerrero C."/>
            <person name="Acosta A."/>
            <person name="de Eugenio L.I."/>
            <person name="Martinez V."/>
            <person name="Marques S."/>
            <person name="Rojo F."/>
            <person name="Santero E."/>
            <person name="Genilloud O."/>
            <person name="Perez-Perez J."/>
            <person name="Rossello-Mora R."/>
            <person name="Ramos J.L."/>
        </authorList>
    </citation>
    <scope>NUCLEOTIDE SEQUENCE</scope>
</reference>
<feature type="region of interest" description="Disordered" evidence="1">
    <location>
        <begin position="25"/>
        <end position="85"/>
    </location>
</feature>
<dbReference type="EMBL" id="ADZX01000482">
    <property type="protein sequence ID" value="EFK96440.1"/>
    <property type="molecule type" value="Genomic_DNA"/>
</dbReference>
<dbReference type="PROSITE" id="PS51257">
    <property type="entry name" value="PROKAR_LIPOPROTEIN"/>
    <property type="match status" value="1"/>
</dbReference>
<proteinExistence type="predicted"/>
<feature type="compositionally biased region" description="Low complexity" evidence="1">
    <location>
        <begin position="25"/>
        <end position="36"/>
    </location>
</feature>
<sequence length="85" mass="9087">MKKQLSALALIFILACVGITFTYADSTTSDGATSDSTNDDDRDDDSRDDNNSDSTTAVPPSETRNDKIKNLPKVRPLPPIRAGSG</sequence>
<evidence type="ECO:0000313" key="2">
    <source>
        <dbReference type="EMBL" id="EFK96440.1"/>
    </source>
</evidence>
<dbReference type="AlphaFoldDB" id="D9PJ28"/>